<evidence type="ECO:0000259" key="2">
    <source>
        <dbReference type="Pfam" id="PF07859"/>
    </source>
</evidence>
<dbReference type="InParanoid" id="D6RQZ5"/>
<dbReference type="OMA" id="RHNHISP"/>
<dbReference type="InterPro" id="IPR050300">
    <property type="entry name" value="GDXG_lipolytic_enzyme"/>
</dbReference>
<comment type="caution">
    <text evidence="3">The sequence shown here is derived from an EMBL/GenBank/DDBJ whole genome shotgun (WGS) entry which is preliminary data.</text>
</comment>
<dbReference type="OrthoDB" id="433474at2759"/>
<dbReference type="InterPro" id="IPR013094">
    <property type="entry name" value="AB_hydrolase_3"/>
</dbReference>
<organism evidence="3 4">
    <name type="scientific">Coprinopsis cinerea (strain Okayama-7 / 130 / ATCC MYA-4618 / FGSC 9003)</name>
    <name type="common">Inky cap fungus</name>
    <name type="synonym">Hormographiella aspergillata</name>
    <dbReference type="NCBI Taxonomy" id="240176"/>
    <lineage>
        <taxon>Eukaryota</taxon>
        <taxon>Fungi</taxon>
        <taxon>Dikarya</taxon>
        <taxon>Basidiomycota</taxon>
        <taxon>Agaricomycotina</taxon>
        <taxon>Agaricomycetes</taxon>
        <taxon>Agaricomycetidae</taxon>
        <taxon>Agaricales</taxon>
        <taxon>Agaricineae</taxon>
        <taxon>Psathyrellaceae</taxon>
        <taxon>Coprinopsis</taxon>
    </lineage>
</organism>
<evidence type="ECO:0000313" key="4">
    <source>
        <dbReference type="Proteomes" id="UP000001861"/>
    </source>
</evidence>
<dbReference type="GO" id="GO:0016787">
    <property type="term" value="F:hydrolase activity"/>
    <property type="evidence" value="ECO:0007669"/>
    <property type="project" value="UniProtKB-KW"/>
</dbReference>
<dbReference type="STRING" id="240176.D6RQZ5"/>
<evidence type="ECO:0000313" key="3">
    <source>
        <dbReference type="EMBL" id="EFI26578.1"/>
    </source>
</evidence>
<feature type="domain" description="Alpha/beta hydrolase fold-3" evidence="2">
    <location>
        <begin position="70"/>
        <end position="284"/>
    </location>
</feature>
<dbReference type="EMBL" id="AACS02000013">
    <property type="protein sequence ID" value="EFI26578.1"/>
    <property type="molecule type" value="Genomic_DNA"/>
</dbReference>
<dbReference type="VEuPathDB" id="FungiDB:CC1G_15792"/>
<proteinExistence type="predicted"/>
<dbReference type="Pfam" id="PF07859">
    <property type="entry name" value="Abhydrolase_3"/>
    <property type="match status" value="1"/>
</dbReference>
<keyword evidence="1 3" id="KW-0378">Hydrolase</keyword>
<dbReference type="RefSeq" id="XP_002910072.1">
    <property type="nucleotide sequence ID" value="XM_002910026.1"/>
</dbReference>
<dbReference type="GeneID" id="9380165"/>
<dbReference type="SUPFAM" id="SSF53474">
    <property type="entry name" value="alpha/beta-Hydrolases"/>
    <property type="match status" value="1"/>
</dbReference>
<dbReference type="eggNOG" id="KOG1515">
    <property type="taxonomic scope" value="Eukaryota"/>
</dbReference>
<reference evidence="3 4" key="1">
    <citation type="journal article" date="2010" name="Proc. Natl. Acad. Sci. U.S.A.">
        <title>Insights into evolution of multicellular fungi from the assembled chromosomes of the mushroom Coprinopsis cinerea (Coprinus cinereus).</title>
        <authorList>
            <person name="Stajich J.E."/>
            <person name="Wilke S.K."/>
            <person name="Ahren D."/>
            <person name="Au C.H."/>
            <person name="Birren B.W."/>
            <person name="Borodovsky M."/>
            <person name="Burns C."/>
            <person name="Canback B."/>
            <person name="Casselton L.A."/>
            <person name="Cheng C.K."/>
            <person name="Deng J."/>
            <person name="Dietrich F.S."/>
            <person name="Fargo D.C."/>
            <person name="Farman M.L."/>
            <person name="Gathman A.C."/>
            <person name="Goldberg J."/>
            <person name="Guigo R."/>
            <person name="Hoegger P.J."/>
            <person name="Hooker J.B."/>
            <person name="Huggins A."/>
            <person name="James T.Y."/>
            <person name="Kamada T."/>
            <person name="Kilaru S."/>
            <person name="Kodira C."/>
            <person name="Kues U."/>
            <person name="Kupfer D."/>
            <person name="Kwan H.S."/>
            <person name="Lomsadze A."/>
            <person name="Li W."/>
            <person name="Lilly W.W."/>
            <person name="Ma L.J."/>
            <person name="Mackey A.J."/>
            <person name="Manning G."/>
            <person name="Martin F."/>
            <person name="Muraguchi H."/>
            <person name="Natvig D.O."/>
            <person name="Palmerini H."/>
            <person name="Ramesh M.A."/>
            <person name="Rehmeyer C.J."/>
            <person name="Roe B.A."/>
            <person name="Shenoy N."/>
            <person name="Stanke M."/>
            <person name="Ter-Hovhannisyan V."/>
            <person name="Tunlid A."/>
            <person name="Velagapudi R."/>
            <person name="Vision T.J."/>
            <person name="Zeng Q."/>
            <person name="Zolan M.E."/>
            <person name="Pukkila P.J."/>
        </authorList>
    </citation>
    <scope>NUCLEOTIDE SEQUENCE [LARGE SCALE GENOMIC DNA]</scope>
    <source>
        <strain evidence="4">Okayama-7 / 130 / ATCC MYA-4618 / FGSC 9003</strain>
    </source>
</reference>
<name>D6RQZ5_COPC7</name>
<gene>
    <name evidence="3" type="ORF">CC1G_15792</name>
</gene>
<dbReference type="KEGG" id="cci:CC1G_15792"/>
<dbReference type="AlphaFoldDB" id="D6RQZ5"/>
<evidence type="ECO:0000256" key="1">
    <source>
        <dbReference type="ARBA" id="ARBA00022801"/>
    </source>
</evidence>
<dbReference type="PANTHER" id="PTHR48081">
    <property type="entry name" value="AB HYDROLASE SUPERFAMILY PROTEIN C4A8.06C"/>
    <property type="match status" value="1"/>
</dbReference>
<dbReference type="Proteomes" id="UP000001861">
    <property type="component" value="Unassembled WGS sequence"/>
</dbReference>
<accession>D6RQZ5</accession>
<sequence length="331" mass="36763">MDELAKIRGRDIPDVMEASIEILAPLLTANKAHIQEIPFKTFKYGPTDRHQLDIYYPLEQDRREKSPVLFFVYGGSFVTGARNLSPSFGLVYACVGSFFARRGIPTVIADYRLAPEFKYPKPVEDVRDAIEWVIKNPEALASPGSPSPDLENIVVMGHSAGATHAATLLFNTSVVPLDSPLRSRITGLILFAGGYDVSAAVPGTPRASAIEKYWSTLDEAKANDALSLFNRFPDSELGSLPEILMVQAEEEPDYMDDAGRKMREAVGRRLGRPQRMVVGKGHNHISVNWVLGIGQGEEWAEEVKEWVLERPGERWGAEEAEVRNERDLRAA</sequence>
<protein>
    <submittedName>
        <fullName evidence="3">Alpha/beta hydrolase domain-containing protein</fullName>
    </submittedName>
</protein>
<dbReference type="HOGENOM" id="CLU_012494_8_1_1"/>
<keyword evidence="4" id="KW-1185">Reference proteome</keyword>
<dbReference type="Gene3D" id="3.40.50.1820">
    <property type="entry name" value="alpha/beta hydrolase"/>
    <property type="match status" value="1"/>
</dbReference>
<dbReference type="InterPro" id="IPR029058">
    <property type="entry name" value="AB_hydrolase_fold"/>
</dbReference>